<dbReference type="Proteomes" id="UP000428330">
    <property type="component" value="Chromosome"/>
</dbReference>
<organism evidence="3 4">
    <name type="scientific">Roseovarius faecimaris</name>
    <dbReference type="NCBI Taxonomy" id="2494550"/>
    <lineage>
        <taxon>Bacteria</taxon>
        <taxon>Pseudomonadati</taxon>
        <taxon>Pseudomonadota</taxon>
        <taxon>Alphaproteobacteria</taxon>
        <taxon>Rhodobacterales</taxon>
        <taxon>Roseobacteraceae</taxon>
        <taxon>Roseovarius</taxon>
    </lineage>
</organism>
<sequence length="241" mass="26357">MGLGLLVACGPKVAHPVGEPFDPYEERNRKVHERSKKIDKTIIRPVAIAYSETMPDDIEILVGRFSDNLSLPQSVVNNTLRGNMKGATEDLYRFVVNSTIGLGGFFDPATELNMPASSEADFGMVLHAWGVPQGAYLELPILGPSTERDAAGRIVDLFTDPLSYVLASPESYIPTAASVSSRISDRGRYAETVDSILYDSADSYAQARSIYLQNRAFELGGGSSDAYLDPYDSPYEDPYDE</sequence>
<evidence type="ECO:0000256" key="2">
    <source>
        <dbReference type="ARBA" id="ARBA00022729"/>
    </source>
</evidence>
<dbReference type="InterPro" id="IPR007428">
    <property type="entry name" value="MlaA"/>
</dbReference>
<proteinExistence type="inferred from homology"/>
<dbReference type="AlphaFoldDB" id="A0A6I6IYG2"/>
<gene>
    <name evidence="3" type="ORF">EI983_15305</name>
</gene>
<evidence type="ECO:0000313" key="4">
    <source>
        <dbReference type="Proteomes" id="UP000428330"/>
    </source>
</evidence>
<evidence type="ECO:0000256" key="1">
    <source>
        <dbReference type="ARBA" id="ARBA00010634"/>
    </source>
</evidence>
<protein>
    <submittedName>
        <fullName evidence="3">VacJ family lipoprotein</fullName>
    </submittedName>
</protein>
<comment type="similarity">
    <text evidence="1">Belongs to the MlaA family.</text>
</comment>
<dbReference type="Pfam" id="PF04333">
    <property type="entry name" value="MlaA"/>
    <property type="match status" value="1"/>
</dbReference>
<reference evidence="4" key="1">
    <citation type="submission" date="2018-12" db="EMBL/GenBank/DDBJ databases">
        <title>Complete genome sequence of Roseovarius sp. MME-070.</title>
        <authorList>
            <person name="Nam Y.-D."/>
            <person name="Kang J."/>
            <person name="Chung W.-H."/>
            <person name="Park Y.S."/>
        </authorList>
    </citation>
    <scope>NUCLEOTIDE SEQUENCE [LARGE SCALE GENOMIC DNA]</scope>
    <source>
        <strain evidence="4">MME-070</strain>
    </source>
</reference>
<keyword evidence="3" id="KW-0449">Lipoprotein</keyword>
<keyword evidence="2" id="KW-0732">Signal</keyword>
<dbReference type="EMBL" id="CP034348">
    <property type="protein sequence ID" value="QGY00437.1"/>
    <property type="molecule type" value="Genomic_DNA"/>
</dbReference>
<dbReference type="OrthoDB" id="9785326at2"/>
<evidence type="ECO:0000313" key="3">
    <source>
        <dbReference type="EMBL" id="QGY00437.1"/>
    </source>
</evidence>
<dbReference type="KEGG" id="rom:EI983_15305"/>
<accession>A0A6I6IYG2</accession>
<name>A0A6I6IYG2_9RHOB</name>
<dbReference type="PRINTS" id="PR01805">
    <property type="entry name" value="VACJLIPOPROT"/>
</dbReference>
<dbReference type="PANTHER" id="PTHR30035:SF3">
    <property type="entry name" value="INTERMEMBRANE PHOSPHOLIPID TRANSPORT SYSTEM LIPOPROTEIN MLAA"/>
    <property type="match status" value="1"/>
</dbReference>
<keyword evidence="4" id="KW-1185">Reference proteome</keyword>
<dbReference type="GO" id="GO:0120010">
    <property type="term" value="P:intermembrane phospholipid transfer"/>
    <property type="evidence" value="ECO:0007669"/>
    <property type="project" value="TreeGrafter"/>
</dbReference>
<dbReference type="PANTHER" id="PTHR30035">
    <property type="entry name" value="LIPOPROTEIN VACJ-RELATED"/>
    <property type="match status" value="1"/>
</dbReference>
<dbReference type="GO" id="GO:0016020">
    <property type="term" value="C:membrane"/>
    <property type="evidence" value="ECO:0007669"/>
    <property type="project" value="InterPro"/>
</dbReference>